<accession>A0A2T0W7G6</accession>
<gene>
    <name evidence="1" type="ORF">CLV74_1406</name>
</gene>
<proteinExistence type="predicted"/>
<dbReference type="AlphaFoldDB" id="A0A2T0W7G6"/>
<dbReference type="Proteomes" id="UP000238392">
    <property type="component" value="Unassembled WGS sequence"/>
</dbReference>
<keyword evidence="2" id="KW-1185">Reference proteome</keyword>
<organism evidence="1 2">
    <name type="scientific">Donghicola tyrosinivorans</name>
    <dbReference type="NCBI Taxonomy" id="1652492"/>
    <lineage>
        <taxon>Bacteria</taxon>
        <taxon>Pseudomonadati</taxon>
        <taxon>Pseudomonadota</taxon>
        <taxon>Alphaproteobacteria</taxon>
        <taxon>Rhodobacterales</taxon>
        <taxon>Roseobacteraceae</taxon>
        <taxon>Donghicola</taxon>
    </lineage>
</organism>
<evidence type="ECO:0000313" key="2">
    <source>
        <dbReference type="Proteomes" id="UP000238392"/>
    </source>
</evidence>
<reference evidence="1 2" key="1">
    <citation type="submission" date="2018-03" db="EMBL/GenBank/DDBJ databases">
        <title>Genomic Encyclopedia of Archaeal and Bacterial Type Strains, Phase II (KMG-II): from individual species to whole genera.</title>
        <authorList>
            <person name="Goeker M."/>
        </authorList>
    </citation>
    <scope>NUCLEOTIDE SEQUENCE [LARGE SCALE GENOMIC DNA]</scope>
    <source>
        <strain evidence="1 2">DSM 100212</strain>
    </source>
</reference>
<dbReference type="EMBL" id="PVTQ01000040">
    <property type="protein sequence ID" value="PRY82667.1"/>
    <property type="molecule type" value="Genomic_DNA"/>
</dbReference>
<evidence type="ECO:0000313" key="1">
    <source>
        <dbReference type="EMBL" id="PRY82667.1"/>
    </source>
</evidence>
<sequence>MSEATEFMSATAHAPVGVRLSRTETETLCFKATRGAGYSWGIAEEAANAVGWLHANGIDGTAVLLAAIVAPTFNAPVMSNVFWVSSDGKPLCPLTTGAALSDFATSVFASSNDHLKVGAVRQPVLLLPFIAQCAATIVGSIAIEWEGRNLMVGNSVKTDAETLSAFLSASVATITLSLSSDLFEPDRASLFALASPHTITALDALAMRTTVPATEQSRNSGAGAGTSDND</sequence>
<protein>
    <submittedName>
        <fullName evidence="1">Uncharacterized protein DUF3726</fullName>
    </submittedName>
</protein>
<dbReference type="Pfam" id="PF12525">
    <property type="entry name" value="DUF3726"/>
    <property type="match status" value="1"/>
</dbReference>
<name>A0A2T0W7G6_9RHOB</name>
<comment type="caution">
    <text evidence="1">The sequence shown here is derived from an EMBL/GenBank/DDBJ whole genome shotgun (WGS) entry which is preliminary data.</text>
</comment>
<dbReference type="InterPro" id="IPR022201">
    <property type="entry name" value="DUF3726"/>
</dbReference>